<accession>A0A316R804</accession>
<organism evidence="5 6">
    <name type="scientific">Coprobacter fastidiosus</name>
    <dbReference type="NCBI Taxonomy" id="1099853"/>
    <lineage>
        <taxon>Bacteria</taxon>
        <taxon>Pseudomonadati</taxon>
        <taxon>Bacteroidota</taxon>
        <taxon>Bacteroidia</taxon>
        <taxon>Bacteroidales</taxon>
        <taxon>Barnesiellaceae</taxon>
        <taxon>Coprobacter</taxon>
    </lineage>
</organism>
<evidence type="ECO:0000313" key="6">
    <source>
        <dbReference type="Proteomes" id="UP000262954"/>
    </source>
</evidence>
<proteinExistence type="predicted"/>
<evidence type="ECO:0000256" key="1">
    <source>
        <dbReference type="ARBA" id="ARBA00023015"/>
    </source>
</evidence>
<gene>
    <name evidence="5" type="ORF">DDY73_06985</name>
</gene>
<dbReference type="InterPro" id="IPR018060">
    <property type="entry name" value="HTH_AraC"/>
</dbReference>
<dbReference type="GO" id="GO:0043565">
    <property type="term" value="F:sequence-specific DNA binding"/>
    <property type="evidence" value="ECO:0007669"/>
    <property type="project" value="InterPro"/>
</dbReference>
<feature type="domain" description="HTH araC/xylS-type" evidence="4">
    <location>
        <begin position="194"/>
        <end position="292"/>
    </location>
</feature>
<dbReference type="SUPFAM" id="SSF46689">
    <property type="entry name" value="Homeodomain-like"/>
    <property type="match status" value="1"/>
</dbReference>
<dbReference type="PANTHER" id="PTHR43280:SF32">
    <property type="entry name" value="TRANSCRIPTIONAL REGULATORY PROTEIN"/>
    <property type="match status" value="1"/>
</dbReference>
<comment type="caution">
    <text evidence="5">The sequence shown here is derived from an EMBL/GenBank/DDBJ whole genome shotgun (WGS) entry which is preliminary data.</text>
</comment>
<dbReference type="Gene3D" id="1.10.10.60">
    <property type="entry name" value="Homeodomain-like"/>
    <property type="match status" value="1"/>
</dbReference>
<dbReference type="EMBL" id="DNWC01000091">
    <property type="protein sequence ID" value="HBJ08735.1"/>
    <property type="molecule type" value="Genomic_DNA"/>
</dbReference>
<dbReference type="PANTHER" id="PTHR43280">
    <property type="entry name" value="ARAC-FAMILY TRANSCRIPTIONAL REGULATOR"/>
    <property type="match status" value="1"/>
</dbReference>
<dbReference type="SMART" id="SM00342">
    <property type="entry name" value="HTH_ARAC"/>
    <property type="match status" value="1"/>
</dbReference>
<dbReference type="SUPFAM" id="SSF51215">
    <property type="entry name" value="Regulatory protein AraC"/>
    <property type="match status" value="1"/>
</dbReference>
<evidence type="ECO:0000256" key="3">
    <source>
        <dbReference type="ARBA" id="ARBA00023163"/>
    </source>
</evidence>
<keyword evidence="1" id="KW-0805">Transcription regulation</keyword>
<evidence type="ECO:0000259" key="4">
    <source>
        <dbReference type="PROSITE" id="PS01124"/>
    </source>
</evidence>
<protein>
    <submittedName>
        <fullName evidence="5">AraC family transcriptional regulator</fullName>
    </submittedName>
</protein>
<dbReference type="PROSITE" id="PS01124">
    <property type="entry name" value="HTH_ARAC_FAMILY_2"/>
    <property type="match status" value="1"/>
</dbReference>
<keyword evidence="2" id="KW-0238">DNA-binding</keyword>
<keyword evidence="3" id="KW-0804">Transcription</keyword>
<evidence type="ECO:0000256" key="2">
    <source>
        <dbReference type="ARBA" id="ARBA00023125"/>
    </source>
</evidence>
<dbReference type="Pfam" id="PF12833">
    <property type="entry name" value="HTH_18"/>
    <property type="match status" value="1"/>
</dbReference>
<dbReference type="AlphaFoldDB" id="A0A316R804"/>
<dbReference type="InterPro" id="IPR037923">
    <property type="entry name" value="HTH-like"/>
</dbReference>
<sequence length="292" mass="34056">MKVKDIPVISMEKTVNRNYVDEQISDEFFMSIQGKVPGSAFNYPFRLDGLIMIICRRGSCELVIDLIRHSVKPNDFFFILPGSIIQLGDKSEDLLLYVMGASTDFLSDKSMKTNIQLFLHVKDNPKINLDEEESEMLFSFIEFIRSKLIRTDHIYRREIVQSLFMGFCYEVSAIFRRTLVTTSQQLNRNEILFKELMQLIVTHYKTERSVGFYAGKLCLTDKYLTRIIREVSGKTISEWIKTALIFDAKSQLKYTRKTIQEISNDLNFPNPSFFGKFFKQHTGMTPKAYRMS</sequence>
<dbReference type="Proteomes" id="UP000262954">
    <property type="component" value="Unassembled WGS sequence"/>
</dbReference>
<dbReference type="GO" id="GO:0003700">
    <property type="term" value="F:DNA-binding transcription factor activity"/>
    <property type="evidence" value="ECO:0007669"/>
    <property type="project" value="InterPro"/>
</dbReference>
<reference evidence="5 6" key="1">
    <citation type="journal article" date="2018" name="Nat. Biotechnol.">
        <title>A standardized bacterial taxonomy based on genome phylogeny substantially revises the tree of life.</title>
        <authorList>
            <person name="Parks D.H."/>
            <person name="Chuvochina M."/>
            <person name="Waite D.W."/>
            <person name="Rinke C."/>
            <person name="Skarshewski A."/>
            <person name="Chaumeil P.A."/>
            <person name="Hugenholtz P."/>
        </authorList>
    </citation>
    <scope>NUCLEOTIDE SEQUENCE [LARGE SCALE GENOMIC DNA]</scope>
    <source>
        <strain evidence="5">UBA11482</strain>
    </source>
</reference>
<name>A0A316R804_9BACT</name>
<evidence type="ECO:0000313" key="5">
    <source>
        <dbReference type="EMBL" id="HBJ08735.1"/>
    </source>
</evidence>
<dbReference type="InterPro" id="IPR009057">
    <property type="entry name" value="Homeodomain-like_sf"/>
</dbReference>
<dbReference type="RefSeq" id="WP_009318587.1">
    <property type="nucleotide sequence ID" value="NZ_CABKQP010000004.1"/>
</dbReference>